<dbReference type="InterPro" id="IPR050483">
    <property type="entry name" value="CoA-transferase_III_domain"/>
</dbReference>
<dbReference type="RefSeq" id="WP_258542443.1">
    <property type="nucleotide sequence ID" value="NZ_OU015584.1"/>
</dbReference>
<keyword evidence="3" id="KW-1185">Reference proteome</keyword>
<dbReference type="AlphaFoldDB" id="A0A916JNS4"/>
<dbReference type="InterPro" id="IPR044855">
    <property type="entry name" value="CoA-Trfase_III_dom3_sf"/>
</dbReference>
<dbReference type="EC" id="2.8.3.19" evidence="2"/>
<accession>A0A916JNS4</accession>
<dbReference type="Pfam" id="PF02515">
    <property type="entry name" value="CoA_transf_3"/>
    <property type="match status" value="1"/>
</dbReference>
<dbReference type="SUPFAM" id="SSF89796">
    <property type="entry name" value="CoA-transferase family III (CaiB/BaiF)"/>
    <property type="match status" value="1"/>
</dbReference>
<proteinExistence type="predicted"/>
<evidence type="ECO:0000256" key="1">
    <source>
        <dbReference type="ARBA" id="ARBA00022679"/>
    </source>
</evidence>
<reference evidence="2" key="1">
    <citation type="submission" date="2021-04" db="EMBL/GenBank/DDBJ databases">
        <authorList>
            <person name="Rodrigo-Torres L."/>
            <person name="Arahal R. D."/>
            <person name="Lucena T."/>
        </authorList>
    </citation>
    <scope>NUCLEOTIDE SEQUENCE</scope>
    <source>
        <strain evidence="2">AS29M-1</strain>
    </source>
</reference>
<evidence type="ECO:0000313" key="2">
    <source>
        <dbReference type="EMBL" id="CAG5083489.1"/>
    </source>
</evidence>
<dbReference type="Gene3D" id="3.30.1540.10">
    <property type="entry name" value="formyl-coa transferase, domain 3"/>
    <property type="match status" value="1"/>
</dbReference>
<name>A0A916JNS4_9FLAO</name>
<dbReference type="KEGG" id="ptan:CRYO30217_02212"/>
<evidence type="ECO:0000313" key="3">
    <source>
        <dbReference type="Proteomes" id="UP000683507"/>
    </source>
</evidence>
<dbReference type="Proteomes" id="UP000683507">
    <property type="component" value="Chromosome"/>
</dbReference>
<dbReference type="Gene3D" id="3.40.50.10540">
    <property type="entry name" value="Crotonobetainyl-coa:carnitine coa-transferase, domain 1"/>
    <property type="match status" value="1"/>
</dbReference>
<dbReference type="PANTHER" id="PTHR48207:SF3">
    <property type="entry name" value="SUCCINATE--HYDROXYMETHYLGLUTARATE COA-TRANSFERASE"/>
    <property type="match status" value="1"/>
</dbReference>
<dbReference type="GO" id="GO:0008410">
    <property type="term" value="F:CoA-transferase activity"/>
    <property type="evidence" value="ECO:0007669"/>
    <property type="project" value="TreeGrafter"/>
</dbReference>
<dbReference type="EMBL" id="OU015584">
    <property type="protein sequence ID" value="CAG5083489.1"/>
    <property type="molecule type" value="Genomic_DNA"/>
</dbReference>
<keyword evidence="1 2" id="KW-0808">Transferase</keyword>
<organism evidence="2 3">
    <name type="scientific">Parvicella tangerina</name>
    <dbReference type="NCBI Taxonomy" id="2829795"/>
    <lineage>
        <taxon>Bacteria</taxon>
        <taxon>Pseudomonadati</taxon>
        <taxon>Bacteroidota</taxon>
        <taxon>Flavobacteriia</taxon>
        <taxon>Flavobacteriales</taxon>
        <taxon>Parvicellaceae</taxon>
        <taxon>Parvicella</taxon>
    </lineage>
</organism>
<dbReference type="InterPro" id="IPR023606">
    <property type="entry name" value="CoA-Trfase_III_dom_1_sf"/>
</dbReference>
<sequence>MEIFKDLKVVELASVLAGPSVGMFFAELGADVVKFENKLTGGDVTRNWRVANEPKKGQSAYFSSVNFNKKHFLVNFNDQNDLDKVLEAIYDADIVVCNFKEGYDKKFGLDYASLKASNPKLIYAQVGGYASLPDKVAFDVVLQAETGYMFMNGQKTSPPTKLPLAFMDILAAHQLKEGILVALLKRSVSGKGCHVNTTLEESAIASLVNQASNYLMADHIPTRIGSLHPNIAPYGELFETKDDALIVLAIGSDQQFKKLCNLLGSDLYQNEKFLSNQDRVLHRSELEQALIPLFKAINSDEFIRQCIGAQVPIGKVKNLAEVFASPFAKSMILEEEVNGQLTKRVKSVAFSIRD</sequence>
<dbReference type="PANTHER" id="PTHR48207">
    <property type="entry name" value="SUCCINATE--HYDROXYMETHYLGLUTARATE COA-TRANSFERASE"/>
    <property type="match status" value="1"/>
</dbReference>
<protein>
    <submittedName>
        <fullName evidence="2">Acetyl-CoA:oxalate CoA-transferase</fullName>
        <ecNumber evidence="2">2.8.3.19</ecNumber>
    </submittedName>
</protein>
<dbReference type="InterPro" id="IPR003673">
    <property type="entry name" value="CoA-Trfase_fam_III"/>
</dbReference>
<gene>
    <name evidence="2" type="primary">uctC</name>
    <name evidence="2" type="ORF">CRYO30217_02212</name>
</gene>